<gene>
    <name evidence="4" type="ORF">THIARS_90054</name>
</gene>
<feature type="domain" description="Solute-binding protein family 3/N-terminal" evidence="3">
    <location>
        <begin position="28"/>
        <end position="251"/>
    </location>
</feature>
<feature type="chain" id="PRO_5012759964" evidence="2">
    <location>
        <begin position="21"/>
        <end position="278"/>
    </location>
</feature>
<dbReference type="Pfam" id="PF12974">
    <property type="entry name" value="Phosphonate-bd"/>
    <property type="match status" value="1"/>
</dbReference>
<accession>A0A238D9V1</accession>
<proteinExistence type="inferred from homology"/>
<organism evidence="4 5">
    <name type="scientific">Thiomonas delicata</name>
    <name type="common">Thiomonas cuprina</name>
    <dbReference type="NCBI Taxonomy" id="364030"/>
    <lineage>
        <taxon>Bacteria</taxon>
        <taxon>Pseudomonadati</taxon>
        <taxon>Pseudomonadota</taxon>
        <taxon>Betaproteobacteria</taxon>
        <taxon>Burkholderiales</taxon>
        <taxon>Thiomonas</taxon>
    </lineage>
</organism>
<evidence type="ECO:0000256" key="2">
    <source>
        <dbReference type="SAM" id="SignalP"/>
    </source>
</evidence>
<evidence type="ECO:0000313" key="4">
    <source>
        <dbReference type="EMBL" id="SBP89904.1"/>
    </source>
</evidence>
<dbReference type="AlphaFoldDB" id="A0A238D9V1"/>
<dbReference type="Proteomes" id="UP000214566">
    <property type="component" value="Unassembled WGS sequence"/>
</dbReference>
<evidence type="ECO:0000313" key="5">
    <source>
        <dbReference type="Proteomes" id="UP000214566"/>
    </source>
</evidence>
<dbReference type="InterPro" id="IPR001638">
    <property type="entry name" value="Solute-binding_3/MltF_N"/>
</dbReference>
<feature type="signal peptide" evidence="2">
    <location>
        <begin position="1"/>
        <end position="20"/>
    </location>
</feature>
<dbReference type="PANTHER" id="PTHR30024">
    <property type="entry name" value="ALIPHATIC SULFONATES-BINDING PROTEIN-RELATED"/>
    <property type="match status" value="1"/>
</dbReference>
<dbReference type="RefSeq" id="WP_186436728.1">
    <property type="nucleotide sequence ID" value="NZ_LT592171.1"/>
</dbReference>
<dbReference type="PANTHER" id="PTHR30024:SF17">
    <property type="entry name" value="SOLUTE-BINDING PROTEIN FAMILY 3_N-TERMINAL DOMAIN-CONTAINING PROTEIN"/>
    <property type="match status" value="1"/>
</dbReference>
<reference evidence="4 5" key="1">
    <citation type="submission" date="2016-06" db="EMBL/GenBank/DDBJ databases">
        <authorList>
            <person name="Kjaerup R.B."/>
            <person name="Dalgaard T.S."/>
            <person name="Juul-Madsen H.R."/>
        </authorList>
    </citation>
    <scope>NUCLEOTIDE SEQUENCE [LARGE SCALE GENOMIC DNA]</scope>
    <source>
        <strain evidence="4 5">DSM 16361</strain>
    </source>
</reference>
<sequence>MRSWLRAFLLAVSAWGASMAAGQAAEPTFTVAVVPQFAPVRVYQDWQPLLDRLEQVTGYHFKLLAYAKISDFEAALLKGVPDLAYVNPYDMVMARQEQGYRPLVRDSRLLNGILVVRRDSPITALSQLNGKTLAFPAANAFGASLLIRVELADKHLDIRPEYVGSHQNVYRAVALGEAAAGGGIKETLAREPAALQSQLRILYTTPGVPPHPLAASRRVTQAEGQKLVAALLALRGTAGGRRLLDATFLNDPVRADFARDYAPLEKLGIQRFIVNPAP</sequence>
<dbReference type="EMBL" id="FLMQ01000058">
    <property type="protein sequence ID" value="SBP89904.1"/>
    <property type="molecule type" value="Genomic_DNA"/>
</dbReference>
<protein>
    <submittedName>
        <fullName evidence="4">ABC-type phosphate/phosphonate transport system, periplasmic component</fullName>
    </submittedName>
</protein>
<keyword evidence="5" id="KW-1185">Reference proteome</keyword>
<dbReference type="SUPFAM" id="SSF53850">
    <property type="entry name" value="Periplasmic binding protein-like II"/>
    <property type="match status" value="1"/>
</dbReference>
<evidence type="ECO:0000259" key="3">
    <source>
        <dbReference type="SMART" id="SM00062"/>
    </source>
</evidence>
<dbReference type="SMART" id="SM00062">
    <property type="entry name" value="PBPb"/>
    <property type="match status" value="1"/>
</dbReference>
<evidence type="ECO:0000256" key="1">
    <source>
        <dbReference type="ARBA" id="ARBA00010742"/>
    </source>
</evidence>
<name>A0A238D9V1_THIDL</name>
<keyword evidence="2" id="KW-0732">Signal</keyword>
<comment type="similarity">
    <text evidence="1">Belongs to the bacterial solute-binding protein SsuA/TauA family.</text>
</comment>
<dbReference type="Gene3D" id="3.40.190.10">
    <property type="entry name" value="Periplasmic binding protein-like II"/>
    <property type="match status" value="2"/>
</dbReference>